<dbReference type="EMBL" id="WNKX01000047">
    <property type="protein sequence ID" value="MTW14463.1"/>
    <property type="molecule type" value="Genomic_DNA"/>
</dbReference>
<proteinExistence type="predicted"/>
<evidence type="ECO:0000313" key="1">
    <source>
        <dbReference type="EMBL" id="MTW14463.1"/>
    </source>
</evidence>
<comment type="caution">
    <text evidence="1">The sequence shown here is derived from an EMBL/GenBank/DDBJ whole genome shotgun (WGS) entry which is preliminary data.</text>
</comment>
<keyword evidence="2" id="KW-1185">Reference proteome</keyword>
<dbReference type="AlphaFoldDB" id="A0A6L6QSM8"/>
<name>A0A6L6QSM8_9BURK</name>
<reference evidence="1 2" key="1">
    <citation type="submission" date="2019-11" db="EMBL/GenBank/DDBJ databases">
        <title>Type strains purchased from KCTC, JCM and DSMZ.</title>
        <authorList>
            <person name="Lu H."/>
        </authorList>
    </citation>
    <scope>NUCLEOTIDE SEQUENCE [LARGE SCALE GENOMIC DNA]</scope>
    <source>
        <strain evidence="1 2">JCM 31587</strain>
    </source>
</reference>
<protein>
    <submittedName>
        <fullName evidence="1">Uncharacterized protein</fullName>
    </submittedName>
</protein>
<dbReference type="OrthoDB" id="6717211at2"/>
<accession>A0A6L6QSM8</accession>
<organism evidence="1 2">
    <name type="scientific">Massilia eburnea</name>
    <dbReference type="NCBI Taxonomy" id="1776165"/>
    <lineage>
        <taxon>Bacteria</taxon>
        <taxon>Pseudomonadati</taxon>
        <taxon>Pseudomonadota</taxon>
        <taxon>Betaproteobacteria</taxon>
        <taxon>Burkholderiales</taxon>
        <taxon>Oxalobacteraceae</taxon>
        <taxon>Telluria group</taxon>
        <taxon>Massilia</taxon>
    </lineage>
</organism>
<evidence type="ECO:0000313" key="2">
    <source>
        <dbReference type="Proteomes" id="UP000472320"/>
    </source>
</evidence>
<gene>
    <name evidence="1" type="ORF">GM658_27995</name>
</gene>
<dbReference type="Proteomes" id="UP000472320">
    <property type="component" value="Unassembled WGS sequence"/>
</dbReference>
<dbReference type="RefSeq" id="WP_155457402.1">
    <property type="nucleotide sequence ID" value="NZ_WNKX01000047.1"/>
</dbReference>
<sequence>MKWNAAGRRESFLRDEGSLISFYLKKKFDSNSLMGNSALSNVNTAVSLWLCGLAKEIEPIFPNTLAWLDYAIEKKDDRGASRYQLAYLYEAKAICKWLAHSQNDVDAWKGAVVQYSLKMEECGPTRGNPATDYVEQFLPACVFAGEYERGVADFERFCGAKKLELKKVWRPREFAYALCLHHLRGEFGKDELFEAGKKMLRSYVDSEWLYNGAYKEPAIWLKLVYGFGSPELTPMQTLLSLYDVMGEPMPDFI</sequence>